<dbReference type="RefSeq" id="WP_162640323.1">
    <property type="nucleotide sequence ID" value="NZ_CP048286.1"/>
</dbReference>
<dbReference type="GO" id="GO:0051301">
    <property type="term" value="P:cell division"/>
    <property type="evidence" value="ECO:0007669"/>
    <property type="project" value="UniProtKB-KW"/>
</dbReference>
<evidence type="ECO:0000313" key="1">
    <source>
        <dbReference type="EMBL" id="QHW31516.1"/>
    </source>
</evidence>
<name>A0A6C0NZY2_9BACL</name>
<accession>A0A6C0NZY2</accession>
<keyword evidence="2" id="KW-1185">Reference proteome</keyword>
<organism evidence="1 2">
    <name type="scientific">Paenibacillus rhizovicinus</name>
    <dbReference type="NCBI Taxonomy" id="2704463"/>
    <lineage>
        <taxon>Bacteria</taxon>
        <taxon>Bacillati</taxon>
        <taxon>Bacillota</taxon>
        <taxon>Bacilli</taxon>
        <taxon>Bacillales</taxon>
        <taxon>Paenibacillaceae</taxon>
        <taxon>Paenibacillus</taxon>
    </lineage>
</organism>
<protein>
    <submittedName>
        <fullName evidence="1">Cell division protein FtsN</fullName>
    </submittedName>
</protein>
<dbReference type="Pfam" id="PF12389">
    <property type="entry name" value="Peptidase_M73"/>
    <property type="match status" value="1"/>
</dbReference>
<dbReference type="InterPro" id="IPR022121">
    <property type="entry name" value="Peptidase_M73_camelysin"/>
</dbReference>
<reference evidence="1 2" key="1">
    <citation type="submission" date="2020-02" db="EMBL/GenBank/DDBJ databases">
        <title>Paenibacillus sp. nov., isolated from rhizosphere soil of tomato.</title>
        <authorList>
            <person name="Weon H.-Y."/>
            <person name="Lee S.A."/>
        </authorList>
    </citation>
    <scope>NUCLEOTIDE SEQUENCE [LARGE SCALE GENOMIC DNA]</scope>
    <source>
        <strain evidence="1 2">14171R-81</strain>
    </source>
</reference>
<dbReference type="EMBL" id="CP048286">
    <property type="protein sequence ID" value="QHW31516.1"/>
    <property type="molecule type" value="Genomic_DNA"/>
</dbReference>
<evidence type="ECO:0000313" key="2">
    <source>
        <dbReference type="Proteomes" id="UP000479114"/>
    </source>
</evidence>
<dbReference type="KEGG" id="prz:GZH47_12130"/>
<proteinExistence type="predicted"/>
<dbReference type="NCBIfam" id="TIGR04088">
    <property type="entry name" value="cognate_SipW"/>
    <property type="match status" value="1"/>
</dbReference>
<gene>
    <name evidence="1" type="ORF">GZH47_12130</name>
</gene>
<keyword evidence="1" id="KW-0132">Cell division</keyword>
<keyword evidence="1" id="KW-0131">Cell cycle</keyword>
<dbReference type="InterPro" id="IPR023833">
    <property type="entry name" value="Signal_pept_SipW-depend-type"/>
</dbReference>
<dbReference type="AlphaFoldDB" id="A0A6C0NZY2"/>
<sequence length="205" mass="22255">MSIKVKLGLGLATAALGLSLIGGGTFAYFSDTAVKTGTFAAGNVDLNVGTSQTETISFANLAPGDHMTKTFKLNNDGSLDIGKIYLSTKYTVQDNGIANSEDLGKYIKVEFLRNIDKSDQVVESMTLYDLLTRTPDAAENTQFDIIQWLAGHEEAAGLKSHTSDSLIVRFTFEDNGQNQDQFQNDALNLQWSFEARTTGVAPKEL</sequence>
<dbReference type="Proteomes" id="UP000479114">
    <property type="component" value="Chromosome"/>
</dbReference>